<accession>E3CWY5</accession>
<dbReference type="eggNOG" id="COG3653">
    <property type="taxonomic scope" value="Bacteria"/>
</dbReference>
<evidence type="ECO:0000313" key="4">
    <source>
        <dbReference type="Proteomes" id="UP000005096"/>
    </source>
</evidence>
<dbReference type="Gene3D" id="2.30.40.10">
    <property type="entry name" value="Urease, subunit C, domain 1"/>
    <property type="match status" value="1"/>
</dbReference>
<evidence type="ECO:0000256" key="1">
    <source>
        <dbReference type="ARBA" id="ARBA00022801"/>
    </source>
</evidence>
<dbReference type="InterPro" id="IPR013108">
    <property type="entry name" value="Amidohydro_3"/>
</dbReference>
<dbReference type="InterPro" id="IPR011059">
    <property type="entry name" value="Metal-dep_hydrolase_composite"/>
</dbReference>
<dbReference type="SUPFAM" id="SSF51338">
    <property type="entry name" value="Composite domain of metallo-dependent hydrolases"/>
    <property type="match status" value="1"/>
</dbReference>
<dbReference type="RefSeq" id="WP_006300618.1">
    <property type="nucleotide sequence ID" value="NZ_CM001022.1"/>
</dbReference>
<name>E3CWY5_9BACT</name>
<dbReference type="Pfam" id="PF07969">
    <property type="entry name" value="Amidohydro_3"/>
    <property type="match status" value="1"/>
</dbReference>
<dbReference type="HOGENOM" id="CLU_016107_2_1_0"/>
<dbReference type="EMBL" id="CM001022">
    <property type="protein sequence ID" value="EFQ23435.1"/>
    <property type="molecule type" value="Genomic_DNA"/>
</dbReference>
<keyword evidence="4" id="KW-1185">Reference proteome</keyword>
<organism evidence="3 4">
    <name type="scientific">Aminomonas paucivorans DSM 12260</name>
    <dbReference type="NCBI Taxonomy" id="584708"/>
    <lineage>
        <taxon>Bacteria</taxon>
        <taxon>Thermotogati</taxon>
        <taxon>Synergistota</taxon>
        <taxon>Synergistia</taxon>
        <taxon>Synergistales</taxon>
        <taxon>Synergistaceae</taxon>
        <taxon>Aminomonas</taxon>
    </lineage>
</organism>
<dbReference type="AlphaFoldDB" id="E3CWY5"/>
<dbReference type="InterPro" id="IPR032466">
    <property type="entry name" value="Metal_Hydrolase"/>
</dbReference>
<evidence type="ECO:0000259" key="2">
    <source>
        <dbReference type="Pfam" id="PF07969"/>
    </source>
</evidence>
<dbReference type="PANTHER" id="PTHR11113">
    <property type="entry name" value="N-ACETYLGLUCOSAMINE-6-PHOSPHATE DEACETYLASE"/>
    <property type="match status" value="1"/>
</dbReference>
<dbReference type="Gene3D" id="3.20.20.140">
    <property type="entry name" value="Metal-dependent hydrolases"/>
    <property type="match status" value="1"/>
</dbReference>
<dbReference type="Proteomes" id="UP000005096">
    <property type="component" value="Chromosome"/>
</dbReference>
<dbReference type="OrthoDB" id="9775607at2"/>
<evidence type="ECO:0000313" key="3">
    <source>
        <dbReference type="EMBL" id="EFQ23435.1"/>
    </source>
</evidence>
<feature type="domain" description="Amidohydrolase 3" evidence="2">
    <location>
        <begin position="45"/>
        <end position="427"/>
    </location>
</feature>
<dbReference type="PaxDb" id="584708-Apau_1008"/>
<gene>
    <name evidence="3" type="ORF">Apau_1008</name>
</gene>
<keyword evidence="1 3" id="KW-0378">Hydrolase</keyword>
<dbReference type="STRING" id="584708.Apau_1008"/>
<sequence length="444" mass="48881">MERLDLLLLGGTLVDPRGGTCRLGSLGVRGGRIVFPKGEKPEATRVLDASGLLVAPGFVDLHMHDEEREDPHTVERALLLQGVTTALAGNCGSGPLLKRIRPHRTSPWLHLGYLTGHRALREEVGLTDVYLPASPGQIDAMKALLREELRQGSFGLSFGLEYAPHTSSEEIRALAEELRPFPHRWIPVHIRYDGPRCLEAVQEVLDLALETGLRFDLSHFGSMTAFGFTRQALELVEAAWEKGADVTLDCYPYDAFCTHVGSAVFDPGFEERWGKGVEALEAGSGRYRGRRLTPETFAELRRDDPEALVIAHVLNGSEVRECLRHPRCALASDAVLHQGQGHPRAAGTFPRGLRLLREEGLSWPEAIRHATSLPAEMGWLDAGRLEEGAPADLVVFDPERLVDRATFQDQLLPPEGIAYVVLRGQVAVDHGTIDPVPRGSFLLR</sequence>
<reference evidence="3 4" key="1">
    <citation type="journal article" date="2010" name="Stand. Genomic Sci.">
        <title>Non-contiguous finished genome sequence of Aminomonas paucivorans type strain (GLU-3).</title>
        <authorList>
            <person name="Pitluck S."/>
            <person name="Yasawong M."/>
            <person name="Held B."/>
            <person name="Lapidus A."/>
            <person name="Nolan M."/>
            <person name="Copeland A."/>
            <person name="Lucas S."/>
            <person name="Del Rio T.G."/>
            <person name="Tice H."/>
            <person name="Cheng J.F."/>
            <person name="Chertkov O."/>
            <person name="Goodwin L."/>
            <person name="Tapia R."/>
            <person name="Han C."/>
            <person name="Liolios K."/>
            <person name="Ivanova N."/>
            <person name="Mavromatis K."/>
            <person name="Ovchinnikova G."/>
            <person name="Pati A."/>
            <person name="Chen A."/>
            <person name="Palaniappan K."/>
            <person name="Land M."/>
            <person name="Hauser L."/>
            <person name="Chang Y.J."/>
            <person name="Jeffries C.D."/>
            <person name="Pukall R."/>
            <person name="Spring S."/>
            <person name="Rohde M."/>
            <person name="Sikorski J."/>
            <person name="Goker M."/>
            <person name="Woyke T."/>
            <person name="Bristow J."/>
            <person name="Eisen J.A."/>
            <person name="Markowitz V."/>
            <person name="Hugenholtz P."/>
            <person name="Kyrpides N.C."/>
            <person name="Klenk H.P."/>
        </authorList>
    </citation>
    <scope>NUCLEOTIDE SEQUENCE [LARGE SCALE GENOMIC DNA]</scope>
    <source>
        <strain evidence="3 4">DSM 12260</strain>
    </source>
</reference>
<dbReference type="SUPFAM" id="SSF51556">
    <property type="entry name" value="Metallo-dependent hydrolases"/>
    <property type="match status" value="1"/>
</dbReference>
<dbReference type="GO" id="GO:0047422">
    <property type="term" value="F:N-acyl-D-aspartate deacylase activity"/>
    <property type="evidence" value="ECO:0007669"/>
    <property type="project" value="UniProtKB-EC"/>
</dbReference>
<dbReference type="EC" id="3.5.1.83" evidence="3"/>
<proteinExistence type="predicted"/>
<protein>
    <submittedName>
        <fullName evidence="3">N-acyl-D-aspartate deacylase</fullName>
        <ecNumber evidence="3">3.5.1.83</ecNumber>
    </submittedName>
</protein>